<evidence type="ECO:0000313" key="1">
    <source>
        <dbReference type="EMBL" id="KKK96774.1"/>
    </source>
</evidence>
<sequence>MSLIGQQLSKRLHRCDACGHEFRAYRIATRGKCPNCRRFVDLLDTAIDDDGRDLGLARHKA</sequence>
<gene>
    <name evidence="1" type="ORF">LCGC14_2659420</name>
</gene>
<protein>
    <submittedName>
        <fullName evidence="1">Uncharacterized protein</fullName>
    </submittedName>
</protein>
<reference evidence="1" key="1">
    <citation type="journal article" date="2015" name="Nature">
        <title>Complex archaea that bridge the gap between prokaryotes and eukaryotes.</title>
        <authorList>
            <person name="Spang A."/>
            <person name="Saw J.H."/>
            <person name="Jorgensen S.L."/>
            <person name="Zaremba-Niedzwiedzka K."/>
            <person name="Martijn J."/>
            <person name="Lind A.E."/>
            <person name="van Eijk R."/>
            <person name="Schleper C."/>
            <person name="Guy L."/>
            <person name="Ettema T.J."/>
        </authorList>
    </citation>
    <scope>NUCLEOTIDE SEQUENCE</scope>
</reference>
<proteinExistence type="predicted"/>
<organism evidence="1">
    <name type="scientific">marine sediment metagenome</name>
    <dbReference type="NCBI Taxonomy" id="412755"/>
    <lineage>
        <taxon>unclassified sequences</taxon>
        <taxon>metagenomes</taxon>
        <taxon>ecological metagenomes</taxon>
    </lineage>
</organism>
<dbReference type="EMBL" id="LAZR01046335">
    <property type="protein sequence ID" value="KKK96774.1"/>
    <property type="molecule type" value="Genomic_DNA"/>
</dbReference>
<comment type="caution">
    <text evidence="1">The sequence shown here is derived from an EMBL/GenBank/DDBJ whole genome shotgun (WGS) entry which is preliminary data.</text>
</comment>
<dbReference type="AlphaFoldDB" id="A0A0F9C2P4"/>
<name>A0A0F9C2P4_9ZZZZ</name>
<feature type="non-terminal residue" evidence="1">
    <location>
        <position position="61"/>
    </location>
</feature>
<accession>A0A0F9C2P4</accession>